<dbReference type="EMBL" id="BOON01000046">
    <property type="protein sequence ID" value="GII25108.1"/>
    <property type="molecule type" value="Genomic_DNA"/>
</dbReference>
<gene>
    <name evidence="3" type="ORF">Pme01_47050</name>
</gene>
<sequence>MSSDTPRPVRGAGVIGVLVVLAALPPPLLQPARTPITPEPSRTAVAIPPIAPGGSAGWPARTPSPQPSRTALPRSVPVRLSIPTIDAQSTLIPLNLNPDHTVQVPPLTNPAQAGWYAPGPTPGETGASVILGHVDGYDEPGIFYHLRDLHPGDPILITRKDATTTRFTVYRTEQAPKTNFPTTKVYGPTTRPELRLITCGGTFDRQTGNYLDNIIVFAALTGAS</sequence>
<evidence type="ECO:0000313" key="3">
    <source>
        <dbReference type="EMBL" id="GII25108.1"/>
    </source>
</evidence>
<feature type="region of interest" description="Disordered" evidence="2">
    <location>
        <begin position="32"/>
        <end position="72"/>
    </location>
</feature>
<dbReference type="RefSeq" id="WP_203935822.1">
    <property type="nucleotide sequence ID" value="NZ_BOON01000046.1"/>
</dbReference>
<dbReference type="GO" id="GO:0016787">
    <property type="term" value="F:hydrolase activity"/>
    <property type="evidence" value="ECO:0007669"/>
    <property type="project" value="UniProtKB-KW"/>
</dbReference>
<evidence type="ECO:0000256" key="1">
    <source>
        <dbReference type="ARBA" id="ARBA00022801"/>
    </source>
</evidence>
<name>A0A8J3TER0_9ACTN</name>
<dbReference type="AlphaFoldDB" id="A0A8J3TER0"/>
<evidence type="ECO:0000256" key="2">
    <source>
        <dbReference type="SAM" id="MobiDB-lite"/>
    </source>
</evidence>
<dbReference type="CDD" id="cd05829">
    <property type="entry name" value="Sortase_F"/>
    <property type="match status" value="1"/>
</dbReference>
<dbReference type="Proteomes" id="UP000599074">
    <property type="component" value="Unassembled WGS sequence"/>
</dbReference>
<dbReference type="Pfam" id="PF04203">
    <property type="entry name" value="Sortase"/>
    <property type="match status" value="1"/>
</dbReference>
<keyword evidence="4" id="KW-1185">Reference proteome</keyword>
<comment type="caution">
    <text evidence="3">The sequence shown here is derived from an EMBL/GenBank/DDBJ whole genome shotgun (WGS) entry which is preliminary data.</text>
</comment>
<dbReference type="NCBIfam" id="NF033748">
    <property type="entry name" value="class_F_sortase"/>
    <property type="match status" value="1"/>
</dbReference>
<dbReference type="SUPFAM" id="SSF63817">
    <property type="entry name" value="Sortase"/>
    <property type="match status" value="1"/>
</dbReference>
<dbReference type="InterPro" id="IPR042001">
    <property type="entry name" value="Sortase_F"/>
</dbReference>
<reference evidence="3" key="1">
    <citation type="submission" date="2021-01" db="EMBL/GenBank/DDBJ databases">
        <title>Whole genome shotgun sequence of Planosporangium mesophilum NBRC 109066.</title>
        <authorList>
            <person name="Komaki H."/>
            <person name="Tamura T."/>
        </authorList>
    </citation>
    <scope>NUCLEOTIDE SEQUENCE</scope>
    <source>
        <strain evidence="3">NBRC 109066</strain>
    </source>
</reference>
<proteinExistence type="predicted"/>
<keyword evidence="1" id="KW-0378">Hydrolase</keyword>
<dbReference type="Gene3D" id="2.40.260.10">
    <property type="entry name" value="Sortase"/>
    <property type="match status" value="1"/>
</dbReference>
<evidence type="ECO:0000313" key="4">
    <source>
        <dbReference type="Proteomes" id="UP000599074"/>
    </source>
</evidence>
<dbReference type="InterPro" id="IPR023365">
    <property type="entry name" value="Sortase_dom-sf"/>
</dbReference>
<organism evidence="3 4">
    <name type="scientific">Planosporangium mesophilum</name>
    <dbReference type="NCBI Taxonomy" id="689768"/>
    <lineage>
        <taxon>Bacteria</taxon>
        <taxon>Bacillati</taxon>
        <taxon>Actinomycetota</taxon>
        <taxon>Actinomycetes</taxon>
        <taxon>Micromonosporales</taxon>
        <taxon>Micromonosporaceae</taxon>
        <taxon>Planosporangium</taxon>
    </lineage>
</organism>
<protein>
    <submittedName>
        <fullName evidence="3">Class F sortase</fullName>
    </submittedName>
</protein>
<accession>A0A8J3TER0</accession>
<dbReference type="InterPro" id="IPR005754">
    <property type="entry name" value="Sortase"/>
</dbReference>